<proteinExistence type="predicted"/>
<dbReference type="Pfam" id="PF26138">
    <property type="entry name" value="DUF8040"/>
    <property type="match status" value="1"/>
</dbReference>
<evidence type="ECO:0000259" key="3">
    <source>
        <dbReference type="Pfam" id="PF26138"/>
    </source>
</evidence>
<feature type="compositionally biased region" description="Low complexity" evidence="1">
    <location>
        <begin position="578"/>
        <end position="590"/>
    </location>
</feature>
<feature type="domain" description="Myb/SANT-like" evidence="2">
    <location>
        <begin position="12"/>
        <end position="105"/>
    </location>
</feature>
<reference evidence="4 5" key="1">
    <citation type="submission" date="2024-01" db="EMBL/GenBank/DDBJ databases">
        <title>A telomere-to-telomere, gap-free genome of sweet tea (Lithocarpus litseifolius).</title>
        <authorList>
            <person name="Zhou J."/>
        </authorList>
    </citation>
    <scope>NUCLEOTIDE SEQUENCE [LARGE SCALE GENOMIC DNA]</scope>
    <source>
        <strain evidence="4">Zhou-2022a</strain>
        <tissue evidence="4">Leaf</tissue>
    </source>
</reference>
<feature type="region of interest" description="Disordered" evidence="1">
    <location>
        <begin position="572"/>
        <end position="592"/>
    </location>
</feature>
<dbReference type="Pfam" id="PF12776">
    <property type="entry name" value="Myb_DNA-bind_3"/>
    <property type="match status" value="1"/>
</dbReference>
<evidence type="ECO:0000256" key="1">
    <source>
        <dbReference type="SAM" id="MobiDB-lite"/>
    </source>
</evidence>
<protein>
    <recommendedName>
        <fullName evidence="6">Myb/SANT-like domain-containing protein</fullName>
    </recommendedName>
</protein>
<dbReference type="Proteomes" id="UP001459277">
    <property type="component" value="Unassembled WGS sequence"/>
</dbReference>
<dbReference type="AlphaFoldDB" id="A0AAW2BMU6"/>
<dbReference type="InterPro" id="IPR058353">
    <property type="entry name" value="DUF8040"/>
</dbReference>
<dbReference type="InterPro" id="IPR024752">
    <property type="entry name" value="Myb/SANT-like_dom"/>
</dbReference>
<dbReference type="PANTHER" id="PTHR47584:SF14">
    <property type="entry name" value="L10-INTERACTING MYB DOMAIN-CONTAINING PROTEIN-LIKE"/>
    <property type="match status" value="1"/>
</dbReference>
<evidence type="ECO:0000313" key="4">
    <source>
        <dbReference type="EMBL" id="KAK9986119.1"/>
    </source>
</evidence>
<name>A0AAW2BMU6_9ROSI</name>
<evidence type="ECO:0008006" key="6">
    <source>
        <dbReference type="Google" id="ProtNLM"/>
    </source>
</evidence>
<evidence type="ECO:0000313" key="5">
    <source>
        <dbReference type="Proteomes" id="UP001459277"/>
    </source>
</evidence>
<dbReference type="PANTHER" id="PTHR47584">
    <property type="match status" value="1"/>
</dbReference>
<evidence type="ECO:0000259" key="2">
    <source>
        <dbReference type="Pfam" id="PF12776"/>
    </source>
</evidence>
<dbReference type="InterPro" id="IPR045026">
    <property type="entry name" value="LIMYB"/>
</dbReference>
<dbReference type="GO" id="GO:0046872">
    <property type="term" value="F:metal ion binding"/>
    <property type="evidence" value="ECO:0007669"/>
    <property type="project" value="UniProtKB-KW"/>
</dbReference>
<dbReference type="EMBL" id="JAZDWU010000011">
    <property type="protein sequence ID" value="KAK9986119.1"/>
    <property type="molecule type" value="Genomic_DNA"/>
</dbReference>
<feature type="region of interest" description="Disordered" evidence="1">
    <location>
        <begin position="272"/>
        <end position="291"/>
    </location>
</feature>
<accession>A0AAW2BMU6</accession>
<gene>
    <name evidence="4" type="ORF">SO802_031070</name>
</gene>
<keyword evidence="5" id="KW-1185">Reference proteome</keyword>
<feature type="domain" description="DUF8040" evidence="3">
    <location>
        <begin position="322"/>
        <end position="418"/>
    </location>
</feature>
<sequence length="627" mass="71307">MAHESQEADEKKWPPHVEHIFIDIMLEEQLKGNMPNGVFKSPTWATIIAELNQRTGKDFLSKQVQQKHNRLRLKQRKWSQLLRHTGLGWDELTQTVTCSKEVWQNVIAGNRGATNLRKQGCPDYPSLQQLFALSTATGNLQISSNTPPLNSDEERALKEELANANASAPTHLDDDCYTPNFESFPQGVEDAEVEEVTQRAGKRPVQDASGKGKKVAKKSDRVYVIYELGMFVWFDLYYVTDLDFGSLMASGNDWIRAVEEYDFDDAYFNDVGSSNDCEDNDDDWTDSESEREKEAEFNLVNPIVGEMYAYMQRHYDKQPMRTSALTGKAYIDVVTEGNPAKCYKMFRMTPELLLHLVDELTQHGYLVDGLGGVNATQAMAMLLYILGHNTRYRCVADRFQHSTETVCRHFRKALQAVHHYAKHFTFVHSGWEGSTNDSRVFEEAISDQKHGFPWPPTGSYYMVDSGLPIGTSFLPPHKSTRYHAQEFHASGRRITSKKELYNYRHSSLRMVIERSFGVLKARFPILNLMPNFKPVRQRYVIVVCCALHNFIRMNSQSDELFRTIGESVGEGSATNRVSSGDAGASTSSATQRHVLEMSSASKRSMGQFRDNITDAMWDDYVARGNVR</sequence>
<organism evidence="4 5">
    <name type="scientific">Lithocarpus litseifolius</name>
    <dbReference type="NCBI Taxonomy" id="425828"/>
    <lineage>
        <taxon>Eukaryota</taxon>
        <taxon>Viridiplantae</taxon>
        <taxon>Streptophyta</taxon>
        <taxon>Embryophyta</taxon>
        <taxon>Tracheophyta</taxon>
        <taxon>Spermatophyta</taxon>
        <taxon>Magnoliopsida</taxon>
        <taxon>eudicotyledons</taxon>
        <taxon>Gunneridae</taxon>
        <taxon>Pentapetalae</taxon>
        <taxon>rosids</taxon>
        <taxon>fabids</taxon>
        <taxon>Fagales</taxon>
        <taxon>Fagaceae</taxon>
        <taxon>Lithocarpus</taxon>
    </lineage>
</organism>
<feature type="compositionally biased region" description="Acidic residues" evidence="1">
    <location>
        <begin position="276"/>
        <end position="287"/>
    </location>
</feature>
<comment type="caution">
    <text evidence="4">The sequence shown here is derived from an EMBL/GenBank/DDBJ whole genome shotgun (WGS) entry which is preliminary data.</text>
</comment>